<dbReference type="OrthoDB" id="10450636at2759"/>
<reference evidence="1 2" key="1">
    <citation type="submission" date="2014-04" db="EMBL/GenBank/DDBJ databases">
        <title>Evolutionary Origins and Diversification of the Mycorrhizal Mutualists.</title>
        <authorList>
            <consortium name="DOE Joint Genome Institute"/>
            <consortium name="Mycorrhizal Genomics Consortium"/>
            <person name="Kohler A."/>
            <person name="Kuo A."/>
            <person name="Nagy L.G."/>
            <person name="Floudas D."/>
            <person name="Copeland A."/>
            <person name="Barry K.W."/>
            <person name="Cichocki N."/>
            <person name="Veneault-Fourrey C."/>
            <person name="LaButti K."/>
            <person name="Lindquist E.A."/>
            <person name="Lipzen A."/>
            <person name="Lundell T."/>
            <person name="Morin E."/>
            <person name="Murat C."/>
            <person name="Riley R."/>
            <person name="Ohm R."/>
            <person name="Sun H."/>
            <person name="Tunlid A."/>
            <person name="Henrissat B."/>
            <person name="Grigoriev I.V."/>
            <person name="Hibbett D.S."/>
            <person name="Martin F."/>
        </authorList>
    </citation>
    <scope>NUCLEOTIDE SEQUENCE [LARGE SCALE GENOMIC DNA]</scope>
    <source>
        <strain evidence="1 2">FD-317 M1</strain>
    </source>
</reference>
<proteinExistence type="predicted"/>
<dbReference type="EMBL" id="KN834816">
    <property type="protein sequence ID" value="KIK54379.1"/>
    <property type="molecule type" value="Genomic_DNA"/>
</dbReference>
<accession>A0A0D0BX82</accession>
<dbReference type="AlphaFoldDB" id="A0A0D0BX82"/>
<gene>
    <name evidence="1" type="ORF">GYMLUDRAFT_48745</name>
</gene>
<sequence length="256" mass="28209">MSGIGEASLAFGAFGVVNILYDKIRPAVAKKLPFRMLSDGRKILQSEENLRRFTRIVQLAPEVAKSLQDDRDQINQRLEAVTSRCQAGKARWNFKVRLELFHAAKGMLKVIQVYEQNLHEASAMVEEEANRKSLSSVPSIENSDWKSLLSRPSTPPDVGKTQQSFYNQPGNSLTSLFDVDLQKILIEQYIADSNENGVSVPSDIKCRVVGELNMETEDSVLCATVSGAVNPGGISINDEVEVTVQPQGSPESVNQT</sequence>
<dbReference type="HOGENOM" id="CLU_1086079_0_0_1"/>
<name>A0A0D0BX82_9AGAR</name>
<evidence type="ECO:0000313" key="2">
    <source>
        <dbReference type="Proteomes" id="UP000053593"/>
    </source>
</evidence>
<keyword evidence="2" id="KW-1185">Reference proteome</keyword>
<organism evidence="1 2">
    <name type="scientific">Collybiopsis luxurians FD-317 M1</name>
    <dbReference type="NCBI Taxonomy" id="944289"/>
    <lineage>
        <taxon>Eukaryota</taxon>
        <taxon>Fungi</taxon>
        <taxon>Dikarya</taxon>
        <taxon>Basidiomycota</taxon>
        <taxon>Agaricomycotina</taxon>
        <taxon>Agaricomycetes</taxon>
        <taxon>Agaricomycetidae</taxon>
        <taxon>Agaricales</taxon>
        <taxon>Marasmiineae</taxon>
        <taxon>Omphalotaceae</taxon>
        <taxon>Collybiopsis</taxon>
        <taxon>Collybiopsis luxurians</taxon>
    </lineage>
</organism>
<protein>
    <recommendedName>
        <fullName evidence="3">RPW8 domain-containing protein</fullName>
    </recommendedName>
</protein>
<dbReference type="Proteomes" id="UP000053593">
    <property type="component" value="Unassembled WGS sequence"/>
</dbReference>
<evidence type="ECO:0008006" key="3">
    <source>
        <dbReference type="Google" id="ProtNLM"/>
    </source>
</evidence>
<evidence type="ECO:0000313" key="1">
    <source>
        <dbReference type="EMBL" id="KIK54379.1"/>
    </source>
</evidence>